<dbReference type="Proteomes" id="UP000001497">
    <property type="component" value="Chromosome"/>
</dbReference>
<name>C9RLE6_FIBSS</name>
<keyword evidence="1" id="KW-1133">Transmembrane helix</keyword>
<dbReference type="STRING" id="59374.FSU_0899"/>
<reference evidence="2 5" key="1">
    <citation type="submission" date="2009-10" db="EMBL/GenBank/DDBJ databases">
        <title>Complete sequence of Fibrobacter succinogenes subsp. succinogenes S85.</title>
        <authorList>
            <consortium name="US DOE Joint Genome Institute"/>
            <person name="Lucas S."/>
            <person name="Copeland A."/>
            <person name="Lapidus A."/>
            <person name="Glavina del Rio T."/>
            <person name="Tice H."/>
            <person name="Bruce D."/>
            <person name="Goodwin L."/>
            <person name="Pitluck S."/>
            <person name="Chertkov O."/>
            <person name="Detter J.C."/>
            <person name="Han C."/>
            <person name="Tapia R."/>
            <person name="Larimer F."/>
            <person name="Land M."/>
            <person name="Hauser L."/>
            <person name="Kyrpides N."/>
            <person name="Mikhailova N."/>
            <person name="Weimer P.J."/>
            <person name="Stevenson D.M."/>
            <person name="Boyum J."/>
            <person name="Brumm P.I."/>
            <person name="Mead D."/>
        </authorList>
    </citation>
    <scope>NUCLEOTIDE SEQUENCE [LARGE SCALE GENOMIC DNA]</scope>
    <source>
        <strain evidence="5">ATCC 19169 / S85</strain>
        <strain evidence="2">S85</strain>
    </source>
</reference>
<evidence type="ECO:0000313" key="5">
    <source>
        <dbReference type="Proteomes" id="UP000001497"/>
    </source>
</evidence>
<dbReference type="AlphaFoldDB" id="C9RLE6"/>
<sequence length="235" mass="26580">MRIILAILLASVAAFSQIVVSVNENVYKNSDKNVFLAVGASALLPGMGELYLNEKKMVRPFLWTDLGLWVVTVGAYVVGDRYVTSAHNYAVRHAGFTGKKNVSLLNTVGSYRSRSGVFGQNSSPDMNEDYNQAMIRSGKKVDEEFSNEVQWDWGSSDNPETTEHIEEFKSRMRHYRISRIVFQVSVGALILNRVVSMLDSWRIYRATSNKSFSSRVQFEPEFYDDGAALFMNVKF</sequence>
<dbReference type="RefSeq" id="WP_012820323.1">
    <property type="nucleotide sequence ID" value="NC_013410.1"/>
</dbReference>
<evidence type="ECO:0000313" key="4">
    <source>
        <dbReference type="Proteomes" id="UP000000517"/>
    </source>
</evidence>
<evidence type="ECO:0000313" key="3">
    <source>
        <dbReference type="EMBL" id="ADL25511.1"/>
    </source>
</evidence>
<dbReference type="HOGENOM" id="CLU_1178797_0_0_0"/>
<dbReference type="Proteomes" id="UP000000517">
    <property type="component" value="Chromosome"/>
</dbReference>
<dbReference type="OrthoDB" id="9805441at2"/>
<keyword evidence="5" id="KW-1185">Reference proteome</keyword>
<keyword evidence="1" id="KW-0812">Transmembrane</keyword>
<proteinExistence type="predicted"/>
<evidence type="ECO:0008006" key="6">
    <source>
        <dbReference type="Google" id="ProtNLM"/>
    </source>
</evidence>
<dbReference type="KEGG" id="fsu:Fisuc_0481"/>
<evidence type="ECO:0000256" key="1">
    <source>
        <dbReference type="SAM" id="Phobius"/>
    </source>
</evidence>
<feature type="transmembrane region" description="Helical" evidence="1">
    <location>
        <begin position="32"/>
        <end position="52"/>
    </location>
</feature>
<reference evidence="4" key="2">
    <citation type="submission" date="2010-08" db="EMBL/GenBank/DDBJ databases">
        <title>Complete sequence of Fibrobacter succinogenes subsp. succinogenes S85.</title>
        <authorList>
            <person name="Durkin A.S."/>
            <person name="Nelson K.E."/>
            <person name="Morrison M."/>
            <person name="Forsberg C.W."/>
            <person name="Wilson D.B."/>
            <person name="Russell J.B."/>
            <person name="Cann I.K.O."/>
            <person name="Mackie R.I."/>
            <person name="White B.A."/>
        </authorList>
    </citation>
    <scope>NUCLEOTIDE SEQUENCE [LARGE SCALE GENOMIC DNA]</scope>
    <source>
        <strain evidence="4">ATCC 19169 / S85</strain>
    </source>
</reference>
<gene>
    <name evidence="2" type="ordered locus">Fisuc_0481</name>
    <name evidence="3" type="ordered locus">FSU_0899</name>
</gene>
<dbReference type="EMBL" id="CP001792">
    <property type="protein sequence ID" value="ACX74093.1"/>
    <property type="molecule type" value="Genomic_DNA"/>
</dbReference>
<evidence type="ECO:0000313" key="2">
    <source>
        <dbReference type="EMBL" id="ACX74093.1"/>
    </source>
</evidence>
<dbReference type="EMBL" id="CP002158">
    <property type="protein sequence ID" value="ADL25511.1"/>
    <property type="molecule type" value="Genomic_DNA"/>
</dbReference>
<protein>
    <recommendedName>
        <fullName evidence="6">DUF5683 domain-containing protein</fullName>
    </recommendedName>
</protein>
<keyword evidence="1" id="KW-0472">Membrane</keyword>
<accession>C9RLE6</accession>
<reference evidence="3" key="3">
    <citation type="submission" date="2010-08" db="EMBL/GenBank/DDBJ databases">
        <authorList>
            <person name="Durkin A.S."/>
            <person name="Nelson K.E."/>
            <person name="Morrison M."/>
            <person name="Forsberg C.W."/>
            <person name="Wilson D.B."/>
            <person name="Russell J.B."/>
            <person name="Cann I.K.O."/>
            <person name="Mackie R.I."/>
            <person name="White B.A."/>
        </authorList>
    </citation>
    <scope>NUCLEOTIDE SEQUENCE</scope>
    <source>
        <strain evidence="3">S85</strain>
    </source>
</reference>
<organism evidence="3 4">
    <name type="scientific">Fibrobacter succinogenes (strain ATCC 19169 / S85)</name>
    <dbReference type="NCBI Taxonomy" id="59374"/>
    <lineage>
        <taxon>Bacteria</taxon>
        <taxon>Pseudomonadati</taxon>
        <taxon>Fibrobacterota</taxon>
        <taxon>Fibrobacteria</taxon>
        <taxon>Fibrobacterales</taxon>
        <taxon>Fibrobacteraceae</taxon>
        <taxon>Fibrobacter</taxon>
    </lineage>
</organism>
<dbReference type="KEGG" id="fsc:FSU_0899"/>